<keyword evidence="3" id="KW-1185">Reference proteome</keyword>
<dbReference type="GO" id="GO:0015074">
    <property type="term" value="P:DNA integration"/>
    <property type="evidence" value="ECO:0007669"/>
    <property type="project" value="InterPro"/>
</dbReference>
<evidence type="ECO:0000313" key="2">
    <source>
        <dbReference type="EMBL" id="VVE58499.1"/>
    </source>
</evidence>
<evidence type="ECO:0000256" key="1">
    <source>
        <dbReference type="ARBA" id="ARBA00023172"/>
    </source>
</evidence>
<dbReference type="InterPro" id="IPR013762">
    <property type="entry name" value="Integrase-like_cat_sf"/>
</dbReference>
<organism evidence="2 3">
    <name type="scientific">Pandoraea horticolens</name>
    <dbReference type="NCBI Taxonomy" id="2508298"/>
    <lineage>
        <taxon>Bacteria</taxon>
        <taxon>Pseudomonadati</taxon>
        <taxon>Pseudomonadota</taxon>
        <taxon>Betaproteobacteria</taxon>
        <taxon>Burkholderiales</taxon>
        <taxon>Burkholderiaceae</taxon>
        <taxon>Pandoraea</taxon>
    </lineage>
</organism>
<dbReference type="AlphaFoldDB" id="A0A5E4ZB77"/>
<protein>
    <submittedName>
        <fullName evidence="2">Integrase</fullName>
    </submittedName>
</protein>
<dbReference type="InterPro" id="IPR011010">
    <property type="entry name" value="DNA_brk_join_enz"/>
</dbReference>
<dbReference type="SUPFAM" id="SSF56349">
    <property type="entry name" value="DNA breaking-rejoining enzymes"/>
    <property type="match status" value="1"/>
</dbReference>
<dbReference type="RefSeq" id="WP_174995902.1">
    <property type="nucleotide sequence ID" value="NZ_CABPSM010000033.1"/>
</dbReference>
<dbReference type="GO" id="GO:0006310">
    <property type="term" value="P:DNA recombination"/>
    <property type="evidence" value="ECO:0007669"/>
    <property type="project" value="UniProtKB-KW"/>
</dbReference>
<evidence type="ECO:0000313" key="3">
    <source>
        <dbReference type="Proteomes" id="UP000343317"/>
    </source>
</evidence>
<gene>
    <name evidence="2" type="ORF">PHO31112_05331</name>
</gene>
<accession>A0A5E4ZB77</accession>
<dbReference type="GO" id="GO:0003677">
    <property type="term" value="F:DNA binding"/>
    <property type="evidence" value="ECO:0007669"/>
    <property type="project" value="InterPro"/>
</dbReference>
<dbReference type="EMBL" id="CABPSM010000033">
    <property type="protein sequence ID" value="VVE58499.1"/>
    <property type="molecule type" value="Genomic_DNA"/>
</dbReference>
<proteinExistence type="predicted"/>
<dbReference type="Proteomes" id="UP000343317">
    <property type="component" value="Unassembled WGS sequence"/>
</dbReference>
<keyword evidence="1" id="KW-0233">DNA recombination</keyword>
<name>A0A5E4ZB77_9BURK</name>
<dbReference type="Gene3D" id="1.10.443.10">
    <property type="entry name" value="Intergrase catalytic core"/>
    <property type="match status" value="1"/>
</dbReference>
<reference evidence="2 3" key="1">
    <citation type="submission" date="2019-08" db="EMBL/GenBank/DDBJ databases">
        <authorList>
            <person name="Peeters C."/>
        </authorList>
    </citation>
    <scope>NUCLEOTIDE SEQUENCE [LARGE SCALE GENOMIC DNA]</scope>
    <source>
        <strain evidence="2 3">LMG 31112</strain>
    </source>
</reference>
<sequence length="166" mass="19117">MQKPPEGGLRGFTRGMRISEISRIEVADVFQPSGLIREEVSLRAAITKGCRQRCVYLSHPKVLAALDRYVERRWVRGKATAMDRRKWRGLMSYTSLVLTHKRSRYELSTKRRTNDVGEQAEYLAADSSQSYVIVLYRTTGLGKRVTAVIRDGAPLPVVFWRRNIRF</sequence>